<dbReference type="InterPro" id="IPR036680">
    <property type="entry name" value="SPOR-like_sf"/>
</dbReference>
<feature type="compositionally biased region" description="Basic and acidic residues" evidence="1">
    <location>
        <begin position="357"/>
        <end position="380"/>
    </location>
</feature>
<dbReference type="EMBL" id="QZEI01000036">
    <property type="protein sequence ID" value="RLV59370.1"/>
    <property type="molecule type" value="Genomic_DNA"/>
</dbReference>
<evidence type="ECO:0000313" key="3">
    <source>
        <dbReference type="EMBL" id="RLV59370.1"/>
    </source>
</evidence>
<dbReference type="CDD" id="cd00009">
    <property type="entry name" value="AAA"/>
    <property type="match status" value="1"/>
</dbReference>
<dbReference type="SUPFAM" id="SSF52540">
    <property type="entry name" value="P-loop containing nucleoside triphosphate hydrolases"/>
    <property type="match status" value="1"/>
</dbReference>
<feature type="domain" description="SPOR" evidence="2">
    <location>
        <begin position="383"/>
        <end position="457"/>
    </location>
</feature>
<protein>
    <recommendedName>
        <fullName evidence="2">SPOR domain-containing protein</fullName>
    </recommendedName>
</protein>
<proteinExistence type="predicted"/>
<evidence type="ECO:0000259" key="2">
    <source>
        <dbReference type="PROSITE" id="PS51724"/>
    </source>
</evidence>
<dbReference type="Gene3D" id="3.30.70.1070">
    <property type="entry name" value="Sporulation related repeat"/>
    <property type="match status" value="1"/>
</dbReference>
<dbReference type="RefSeq" id="WP_121839321.1">
    <property type="nucleotide sequence ID" value="NZ_ML014785.1"/>
</dbReference>
<dbReference type="Pfam" id="PF13401">
    <property type="entry name" value="AAA_22"/>
    <property type="match status" value="1"/>
</dbReference>
<reference evidence="3 4" key="1">
    <citation type="submission" date="2018-09" db="EMBL/GenBank/DDBJ databases">
        <title>Phylogeny of the Shewanellaceae, and recommendation for two new genera, Pseudoshewanella and Parashewanella.</title>
        <authorList>
            <person name="Wang G."/>
        </authorList>
    </citation>
    <scope>NUCLEOTIDE SEQUENCE [LARGE SCALE GENOMIC DNA]</scope>
    <source>
        <strain evidence="3 4">C51</strain>
    </source>
</reference>
<evidence type="ECO:0000313" key="4">
    <source>
        <dbReference type="Proteomes" id="UP000281474"/>
    </source>
</evidence>
<dbReference type="PANTHER" id="PTHR35894:SF5">
    <property type="entry name" value="MU-LIKE PROPHAGE FLUMU DNA TRANSPOSITION PROTEIN B"/>
    <property type="match status" value="1"/>
</dbReference>
<comment type="caution">
    <text evidence="3">The sequence shown here is derived from an EMBL/GenBank/DDBJ whole genome shotgun (WGS) entry which is preliminary data.</text>
</comment>
<dbReference type="InterPro" id="IPR052026">
    <property type="entry name" value="ExeA_AAA_ATPase_DNA-bind"/>
</dbReference>
<dbReference type="GO" id="GO:0016887">
    <property type="term" value="F:ATP hydrolysis activity"/>
    <property type="evidence" value="ECO:0007669"/>
    <property type="project" value="InterPro"/>
</dbReference>
<name>A0A3L8PVI4_9GAMM</name>
<keyword evidence="4" id="KW-1185">Reference proteome</keyword>
<dbReference type="Pfam" id="PF05036">
    <property type="entry name" value="SPOR"/>
    <property type="match status" value="1"/>
</dbReference>
<dbReference type="PROSITE" id="PS51724">
    <property type="entry name" value="SPOR"/>
    <property type="match status" value="1"/>
</dbReference>
<accession>A0A3L8PVI4</accession>
<dbReference type="OrthoDB" id="6271962at2"/>
<dbReference type="AlphaFoldDB" id="A0A3L8PVI4"/>
<dbReference type="InterPro" id="IPR027417">
    <property type="entry name" value="P-loop_NTPase"/>
</dbReference>
<evidence type="ECO:0000256" key="1">
    <source>
        <dbReference type="SAM" id="MobiDB-lite"/>
    </source>
</evidence>
<dbReference type="Gene3D" id="3.40.50.300">
    <property type="entry name" value="P-loop containing nucleotide triphosphate hydrolases"/>
    <property type="match status" value="1"/>
</dbReference>
<dbReference type="InterPro" id="IPR049945">
    <property type="entry name" value="AAA_22"/>
</dbReference>
<sequence>MALLASQQSIVERLMHNASYVEQLQLLSGETGSGKTTILTAISQQSHEVKCAFVSCPEYADDTEIRRKIWIQLLDEPVFDDDIPLADMWLAVQNTITQPLLILVDDAHRLSLPLLAELMTLSQMQAIHQPISVIASVPPAFIENLDADLTADTDVYTCLHIEPLSVEEQYNLYLILLGQQTDRREQSVVLPDFGGVEVYPDEYIRAFNGDSSKAASIRLSPLMKVSMASITALLIFLGYWGFQVSYQQKPSAKDTTQTQTVIDATQLTYSSSPVVSTNRPMDSVVDLPMSKPTQQTIEVQTKLEPLVVDEKSEDKQAEETQLIIKHNSSIEHSKGIVSKSILEKKEGKKQLQPQPSSREKSNSAKLKTEIETPKNNESRKFSPKYPEGYTLQLATMSQKDSLTKLLKKLDSWKNIRVAKRNNKWVVVLGDFATRNQAQKTANKLKAETKLSAPWLRKWSALKEYDFR</sequence>
<dbReference type="SUPFAM" id="SSF110997">
    <property type="entry name" value="Sporulation related repeat"/>
    <property type="match status" value="1"/>
</dbReference>
<dbReference type="GO" id="GO:0042834">
    <property type="term" value="F:peptidoglycan binding"/>
    <property type="evidence" value="ECO:0007669"/>
    <property type="project" value="InterPro"/>
</dbReference>
<feature type="region of interest" description="Disordered" evidence="1">
    <location>
        <begin position="335"/>
        <end position="384"/>
    </location>
</feature>
<organism evidence="3 4">
    <name type="scientific">Parashewanella curva</name>
    <dbReference type="NCBI Taxonomy" id="2338552"/>
    <lineage>
        <taxon>Bacteria</taxon>
        <taxon>Pseudomonadati</taxon>
        <taxon>Pseudomonadota</taxon>
        <taxon>Gammaproteobacteria</taxon>
        <taxon>Alteromonadales</taxon>
        <taxon>Shewanellaceae</taxon>
        <taxon>Parashewanella</taxon>
    </lineage>
</organism>
<dbReference type="PANTHER" id="PTHR35894">
    <property type="entry name" value="GENERAL SECRETION PATHWAY PROTEIN A-RELATED"/>
    <property type="match status" value="1"/>
</dbReference>
<dbReference type="Proteomes" id="UP000281474">
    <property type="component" value="Unassembled WGS sequence"/>
</dbReference>
<gene>
    <name evidence="3" type="ORF">D5018_12420</name>
</gene>
<dbReference type="InterPro" id="IPR007730">
    <property type="entry name" value="SPOR-like_dom"/>
</dbReference>